<dbReference type="Pfam" id="PF00593">
    <property type="entry name" value="TonB_dep_Rec_b-barrel"/>
    <property type="match status" value="1"/>
</dbReference>
<dbReference type="PANTHER" id="PTHR30069">
    <property type="entry name" value="TONB-DEPENDENT OUTER MEMBRANE RECEPTOR"/>
    <property type="match status" value="1"/>
</dbReference>
<dbReference type="PANTHER" id="PTHR30069:SF29">
    <property type="entry name" value="HEMOGLOBIN AND HEMOGLOBIN-HAPTOGLOBIN-BINDING PROTEIN 1-RELATED"/>
    <property type="match status" value="1"/>
</dbReference>
<dbReference type="AlphaFoldDB" id="A0A365U3V1"/>
<dbReference type="EMBL" id="QNTQ01000034">
    <property type="protein sequence ID" value="RBI82598.1"/>
    <property type="molecule type" value="Genomic_DNA"/>
</dbReference>
<evidence type="ECO:0000256" key="2">
    <source>
        <dbReference type="ARBA" id="ARBA00022448"/>
    </source>
</evidence>
<evidence type="ECO:0000256" key="1">
    <source>
        <dbReference type="ARBA" id="ARBA00004571"/>
    </source>
</evidence>
<comment type="similarity">
    <text evidence="10 11">Belongs to the TonB-dependent receptor family.</text>
</comment>
<keyword evidence="16" id="KW-1185">Reference proteome</keyword>
<dbReference type="InterPro" id="IPR037066">
    <property type="entry name" value="Plug_dom_sf"/>
</dbReference>
<evidence type="ECO:0000256" key="6">
    <source>
        <dbReference type="ARBA" id="ARBA00023077"/>
    </source>
</evidence>
<keyword evidence="4 10" id="KW-0812">Transmembrane</keyword>
<dbReference type="GO" id="GO:0015344">
    <property type="term" value="F:siderophore uptake transmembrane transporter activity"/>
    <property type="evidence" value="ECO:0007669"/>
    <property type="project" value="TreeGrafter"/>
</dbReference>
<evidence type="ECO:0000256" key="4">
    <source>
        <dbReference type="ARBA" id="ARBA00022692"/>
    </source>
</evidence>
<evidence type="ECO:0000256" key="7">
    <source>
        <dbReference type="ARBA" id="ARBA00023136"/>
    </source>
</evidence>
<dbReference type="RefSeq" id="WP_113290944.1">
    <property type="nucleotide sequence ID" value="NZ_QNTQ01000034.1"/>
</dbReference>
<feature type="domain" description="TonB-dependent receptor plug" evidence="14">
    <location>
        <begin position="46"/>
        <end position="145"/>
    </location>
</feature>
<proteinExistence type="inferred from homology"/>
<name>A0A365U3V1_9RHOB</name>
<feature type="chain" id="PRO_5016645323" evidence="12">
    <location>
        <begin position="21"/>
        <end position="620"/>
    </location>
</feature>
<dbReference type="Gene3D" id="2.40.170.20">
    <property type="entry name" value="TonB-dependent receptor, beta-barrel domain"/>
    <property type="match status" value="1"/>
</dbReference>
<dbReference type="InterPro" id="IPR039426">
    <property type="entry name" value="TonB-dep_rcpt-like"/>
</dbReference>
<dbReference type="CDD" id="cd01347">
    <property type="entry name" value="ligand_gated_channel"/>
    <property type="match status" value="1"/>
</dbReference>
<evidence type="ECO:0000256" key="12">
    <source>
        <dbReference type="SAM" id="SignalP"/>
    </source>
</evidence>
<gene>
    <name evidence="15" type="ORF">DRV85_18450</name>
</gene>
<dbReference type="Proteomes" id="UP000253370">
    <property type="component" value="Unassembled WGS sequence"/>
</dbReference>
<feature type="domain" description="TonB-dependent receptor-like beta-barrel" evidence="13">
    <location>
        <begin position="178"/>
        <end position="594"/>
    </location>
</feature>
<dbReference type="GO" id="GO:0009279">
    <property type="term" value="C:cell outer membrane"/>
    <property type="evidence" value="ECO:0007669"/>
    <property type="project" value="UniProtKB-SubCell"/>
</dbReference>
<evidence type="ECO:0000259" key="13">
    <source>
        <dbReference type="Pfam" id="PF00593"/>
    </source>
</evidence>
<dbReference type="InterPro" id="IPR012910">
    <property type="entry name" value="Plug_dom"/>
</dbReference>
<dbReference type="InterPro" id="IPR000531">
    <property type="entry name" value="Beta-barrel_TonB"/>
</dbReference>
<sequence>MTTRKAFPASVAVAALFAHAANAQGFDLGEIVVSGGFNPIEAETYGRSASVITAEEIEAQGITTVQDALRALPGLSVVSQGNSFTEVRIRGAEANHTLILIDGIEASGGDGNYILSGLETLGVERIEVLRGPQSVFYGSNASAGVINIITDKGEQGQQARARLQYGAGHAASLALSSRGPRGGLSFSLSDTYDEGWDFSGSDGEKDSTERRTVRLSGDVSPAEGLTFGFTYRRSEERYEFDNADGTATSPSGYVVDATAPFSERDETTAGLYAEVEAMGGRLVQRLSWNLTDNDQSFFGGPPTRTRTEALKYRLSYALDGQAVAVSDQTLTAFAERSEDSSSSNPAFDRESTSMALEYRGSFDNGLDLQAGLRHDDNSVFDDATTWVLGASYTLDNGVRLHASAGTGVVNPSYFELYAAAFGYTGNPNLSPERNRSWDVGVEVPFAQGRGVVDVTYFDETLEDEITDVSTGPGTFSFVNQTGESTRRGVELEGSWAATEALDLRFAYTWLQAENPDGSVELRRPEHEVLLGATMATFNGRGHVSADVRHVAGNYDTQFFGGFRTLELPAYTTVNLAARYAIDDTLTLTGRVENLFDADAVDSWGYASRPRTIYVGLDATW</sequence>
<evidence type="ECO:0000259" key="14">
    <source>
        <dbReference type="Pfam" id="PF07715"/>
    </source>
</evidence>
<evidence type="ECO:0000313" key="16">
    <source>
        <dbReference type="Proteomes" id="UP000253370"/>
    </source>
</evidence>
<keyword evidence="3 10" id="KW-1134">Transmembrane beta strand</keyword>
<evidence type="ECO:0000256" key="10">
    <source>
        <dbReference type="PROSITE-ProRule" id="PRU01360"/>
    </source>
</evidence>
<feature type="signal peptide" evidence="12">
    <location>
        <begin position="1"/>
        <end position="20"/>
    </location>
</feature>
<reference evidence="15 16" key="1">
    <citation type="submission" date="2018-07" db="EMBL/GenBank/DDBJ databases">
        <title>Rhodosalinus sp. strain E84T genomic sequence and assembly.</title>
        <authorList>
            <person name="Liu Z.-W."/>
            <person name="Lu D.-C."/>
        </authorList>
    </citation>
    <scope>NUCLEOTIDE SEQUENCE [LARGE SCALE GENOMIC DNA]</scope>
    <source>
        <strain evidence="15 16">E84</strain>
    </source>
</reference>
<evidence type="ECO:0000256" key="8">
    <source>
        <dbReference type="ARBA" id="ARBA00023170"/>
    </source>
</evidence>
<evidence type="ECO:0000256" key="9">
    <source>
        <dbReference type="ARBA" id="ARBA00023237"/>
    </source>
</evidence>
<dbReference type="SUPFAM" id="SSF56935">
    <property type="entry name" value="Porins"/>
    <property type="match status" value="1"/>
</dbReference>
<keyword evidence="9 10" id="KW-0998">Cell outer membrane</keyword>
<accession>A0A365U3V1</accession>
<dbReference type="Pfam" id="PF07715">
    <property type="entry name" value="Plug"/>
    <property type="match status" value="1"/>
</dbReference>
<comment type="subcellular location">
    <subcellularLocation>
        <location evidence="1 10">Cell outer membrane</location>
        <topology evidence="1 10">Multi-pass membrane protein</topology>
    </subcellularLocation>
</comment>
<dbReference type="GO" id="GO:0044718">
    <property type="term" value="P:siderophore transmembrane transport"/>
    <property type="evidence" value="ECO:0007669"/>
    <property type="project" value="TreeGrafter"/>
</dbReference>
<evidence type="ECO:0000256" key="11">
    <source>
        <dbReference type="RuleBase" id="RU003357"/>
    </source>
</evidence>
<keyword evidence="8 15" id="KW-0675">Receptor</keyword>
<dbReference type="InterPro" id="IPR036942">
    <property type="entry name" value="Beta-barrel_TonB_sf"/>
</dbReference>
<keyword evidence="5 12" id="KW-0732">Signal</keyword>
<evidence type="ECO:0000256" key="3">
    <source>
        <dbReference type="ARBA" id="ARBA00022452"/>
    </source>
</evidence>
<keyword evidence="7 10" id="KW-0472">Membrane</keyword>
<comment type="caution">
    <text evidence="15">The sequence shown here is derived from an EMBL/GenBank/DDBJ whole genome shotgun (WGS) entry which is preliminary data.</text>
</comment>
<dbReference type="Gene3D" id="2.170.130.10">
    <property type="entry name" value="TonB-dependent receptor, plug domain"/>
    <property type="match status" value="1"/>
</dbReference>
<keyword evidence="2 10" id="KW-0813">Transport</keyword>
<evidence type="ECO:0000313" key="15">
    <source>
        <dbReference type="EMBL" id="RBI82598.1"/>
    </source>
</evidence>
<evidence type="ECO:0000256" key="5">
    <source>
        <dbReference type="ARBA" id="ARBA00022729"/>
    </source>
</evidence>
<organism evidence="15 16">
    <name type="scientific">Rhodosalinus halophilus</name>
    <dbReference type="NCBI Taxonomy" id="2259333"/>
    <lineage>
        <taxon>Bacteria</taxon>
        <taxon>Pseudomonadati</taxon>
        <taxon>Pseudomonadota</taxon>
        <taxon>Alphaproteobacteria</taxon>
        <taxon>Rhodobacterales</taxon>
        <taxon>Paracoccaceae</taxon>
        <taxon>Rhodosalinus</taxon>
    </lineage>
</organism>
<dbReference type="OrthoDB" id="9760333at2"/>
<dbReference type="PROSITE" id="PS52016">
    <property type="entry name" value="TONB_DEPENDENT_REC_3"/>
    <property type="match status" value="1"/>
</dbReference>
<keyword evidence="6 11" id="KW-0798">TonB box</keyword>
<protein>
    <submittedName>
        <fullName evidence="15">TonB-dependent receptor</fullName>
    </submittedName>
</protein>